<evidence type="ECO:0000259" key="2">
    <source>
        <dbReference type="Pfam" id="PF01757"/>
    </source>
</evidence>
<evidence type="ECO:0000313" key="3">
    <source>
        <dbReference type="EMBL" id="RMW95023.1"/>
    </source>
</evidence>
<name>A0A3M6PV70_9BURK</name>
<dbReference type="Proteomes" id="UP000267521">
    <property type="component" value="Unassembled WGS sequence"/>
</dbReference>
<feature type="transmembrane region" description="Helical" evidence="1">
    <location>
        <begin position="183"/>
        <end position="200"/>
    </location>
</feature>
<proteinExistence type="predicted"/>
<comment type="caution">
    <text evidence="3">The sequence shown here is derived from an EMBL/GenBank/DDBJ whole genome shotgun (WGS) entry which is preliminary data.</text>
</comment>
<dbReference type="PANTHER" id="PTHR23028">
    <property type="entry name" value="ACETYLTRANSFERASE"/>
    <property type="match status" value="1"/>
</dbReference>
<keyword evidence="3" id="KW-0808">Transferase</keyword>
<dbReference type="AlphaFoldDB" id="A0A3M6PV70"/>
<feature type="transmembrane region" description="Helical" evidence="1">
    <location>
        <begin position="287"/>
        <end position="307"/>
    </location>
</feature>
<keyword evidence="3" id="KW-0012">Acyltransferase</keyword>
<dbReference type="EMBL" id="RDQM01000020">
    <property type="protein sequence ID" value="RMW95023.1"/>
    <property type="molecule type" value="Genomic_DNA"/>
</dbReference>
<reference evidence="3 4" key="1">
    <citation type="submission" date="2018-10" db="EMBL/GenBank/DDBJ databases">
        <title>Comamonadaceae CDC group NO-1 genome sequencing and assembly.</title>
        <authorList>
            <person name="Bernier A.-M."/>
            <person name="Bernard K."/>
        </authorList>
    </citation>
    <scope>NUCLEOTIDE SEQUENCE [LARGE SCALE GENOMIC DNA]</scope>
    <source>
        <strain evidence="3 4">NML970147</strain>
    </source>
</reference>
<dbReference type="Pfam" id="PF01757">
    <property type="entry name" value="Acyl_transf_3"/>
    <property type="match status" value="1"/>
</dbReference>
<feature type="transmembrane region" description="Helical" evidence="1">
    <location>
        <begin position="107"/>
        <end position="125"/>
    </location>
</feature>
<sequence>MSSSTFAAHSPNFPWNPRLAHLRCMAALLVLAFHAFHRFFGLWKPQPQAWPMGWLAEGHTGVSLFFVLSGFLFMRIALHGQAAHEPAQSAGQQPWRLDYWRFVQNRVLRIAPLFLVVFFVAISVGRDKFAAQDVLYVLFSNLGQAPTSNWFMTGAAWTISVEFTFYLAFPFLARFAMAQGPGYLLRLVGLLLLFKLGGFLASERPTHMLYSTLLGRMDQFLIGMLAALWSVQGWFAASSLKERATSGLAGVHGGWVLAALVLMWALLGAQAHWASYFLPQPRQWAWVLWPTVEAAGWAAVIVAYAHWRGSLAGLLGRAGIWLERMLEKGGEISFSLYLWHGLVIFLLDELWHRWTVWLGWAPVWPGPWQLQALGMGALVLVLSWGVATWSYRTIEAPFLQLRRRYV</sequence>
<keyword evidence="1" id="KW-0472">Membrane</keyword>
<dbReference type="GO" id="GO:0016747">
    <property type="term" value="F:acyltransferase activity, transferring groups other than amino-acyl groups"/>
    <property type="evidence" value="ECO:0007669"/>
    <property type="project" value="InterPro"/>
</dbReference>
<keyword evidence="1" id="KW-0812">Transmembrane</keyword>
<organism evidence="3 4">
    <name type="scientific">Allofranklinella schreckenbergeri</name>
    <dbReference type="NCBI Taxonomy" id="1076744"/>
    <lineage>
        <taxon>Bacteria</taxon>
        <taxon>Pseudomonadati</taxon>
        <taxon>Pseudomonadota</taxon>
        <taxon>Betaproteobacteria</taxon>
        <taxon>Burkholderiales</taxon>
        <taxon>Comamonadaceae</taxon>
        <taxon>Allofranklinella</taxon>
    </lineage>
</organism>
<protein>
    <submittedName>
        <fullName evidence="3">Acyltransferase</fullName>
    </submittedName>
</protein>
<dbReference type="PANTHER" id="PTHR23028:SF53">
    <property type="entry name" value="ACYL_TRANSF_3 DOMAIN-CONTAINING PROTEIN"/>
    <property type="match status" value="1"/>
</dbReference>
<dbReference type="GO" id="GO:0000271">
    <property type="term" value="P:polysaccharide biosynthetic process"/>
    <property type="evidence" value="ECO:0007669"/>
    <property type="project" value="TreeGrafter"/>
</dbReference>
<feature type="transmembrane region" description="Helical" evidence="1">
    <location>
        <begin position="150"/>
        <end position="171"/>
    </location>
</feature>
<dbReference type="GO" id="GO:0016020">
    <property type="term" value="C:membrane"/>
    <property type="evidence" value="ECO:0007669"/>
    <property type="project" value="TreeGrafter"/>
</dbReference>
<feature type="domain" description="Acyltransferase 3" evidence="2">
    <location>
        <begin position="19"/>
        <end position="385"/>
    </location>
</feature>
<dbReference type="RefSeq" id="WP_122239393.1">
    <property type="nucleotide sequence ID" value="NZ_RDQM01000020.1"/>
</dbReference>
<keyword evidence="1" id="KW-1133">Transmembrane helix</keyword>
<dbReference type="InterPro" id="IPR050879">
    <property type="entry name" value="Acyltransferase_3"/>
</dbReference>
<feature type="transmembrane region" description="Helical" evidence="1">
    <location>
        <begin position="249"/>
        <end position="267"/>
    </location>
</feature>
<dbReference type="InterPro" id="IPR002656">
    <property type="entry name" value="Acyl_transf_3_dom"/>
</dbReference>
<feature type="transmembrane region" description="Helical" evidence="1">
    <location>
        <begin position="334"/>
        <end position="352"/>
    </location>
</feature>
<feature type="transmembrane region" description="Helical" evidence="1">
    <location>
        <begin position="60"/>
        <end position="78"/>
    </location>
</feature>
<evidence type="ECO:0000313" key="4">
    <source>
        <dbReference type="Proteomes" id="UP000267521"/>
    </source>
</evidence>
<gene>
    <name evidence="3" type="ORF">EBQ26_11745</name>
</gene>
<evidence type="ECO:0000256" key="1">
    <source>
        <dbReference type="SAM" id="Phobius"/>
    </source>
</evidence>
<feature type="transmembrane region" description="Helical" evidence="1">
    <location>
        <begin position="20"/>
        <end position="40"/>
    </location>
</feature>
<feature type="transmembrane region" description="Helical" evidence="1">
    <location>
        <begin position="220"/>
        <end position="237"/>
    </location>
</feature>
<feature type="transmembrane region" description="Helical" evidence="1">
    <location>
        <begin position="372"/>
        <end position="394"/>
    </location>
</feature>
<accession>A0A3M6PV70</accession>